<dbReference type="InterPro" id="IPR000432">
    <property type="entry name" value="DNA_mismatch_repair_MutS_C"/>
</dbReference>
<keyword evidence="4" id="KW-0238">DNA-binding</keyword>
<keyword evidence="3" id="KW-0067">ATP-binding</keyword>
<feature type="compositionally biased region" description="Basic and acidic residues" evidence="5">
    <location>
        <begin position="680"/>
        <end position="691"/>
    </location>
</feature>
<dbReference type="GO" id="GO:0030983">
    <property type="term" value="F:mismatched DNA binding"/>
    <property type="evidence" value="ECO:0007669"/>
    <property type="project" value="InterPro"/>
</dbReference>
<dbReference type="eggNOG" id="KOG0221">
    <property type="taxonomic scope" value="Eukaryota"/>
</dbReference>
<dbReference type="GO" id="GO:0006298">
    <property type="term" value="P:mismatch repair"/>
    <property type="evidence" value="ECO:0007669"/>
    <property type="project" value="InterPro"/>
</dbReference>
<feature type="compositionally biased region" description="Polar residues" evidence="5">
    <location>
        <begin position="50"/>
        <end position="65"/>
    </location>
</feature>
<dbReference type="SMART" id="SM00534">
    <property type="entry name" value="MUTSac"/>
    <property type="match status" value="1"/>
</dbReference>
<accession>K1VGD1</accession>
<dbReference type="InterPro" id="IPR007696">
    <property type="entry name" value="DNA_mismatch_repair_MutS_core"/>
</dbReference>
<dbReference type="OMA" id="ETHASIH"/>
<dbReference type="InterPro" id="IPR036187">
    <property type="entry name" value="DNA_mismatch_repair_MutS_sf"/>
</dbReference>
<dbReference type="Proteomes" id="UP000006757">
    <property type="component" value="Unassembled WGS sequence"/>
</dbReference>
<dbReference type="GO" id="GO:0005634">
    <property type="term" value="C:nucleus"/>
    <property type="evidence" value="ECO:0007669"/>
    <property type="project" value="TreeGrafter"/>
</dbReference>
<dbReference type="PANTHER" id="PTHR11361">
    <property type="entry name" value="DNA MISMATCH REPAIR PROTEIN MUTS FAMILY MEMBER"/>
    <property type="match status" value="1"/>
</dbReference>
<evidence type="ECO:0000313" key="9">
    <source>
        <dbReference type="Proteomes" id="UP000006757"/>
    </source>
</evidence>
<dbReference type="Pfam" id="PF05192">
    <property type="entry name" value="MutS_III"/>
    <property type="match status" value="1"/>
</dbReference>
<keyword evidence="9" id="KW-1185">Reference proteome</keyword>
<organism evidence="8 9">
    <name type="scientific">Trichosporon asahii var. asahii (strain CBS 8904)</name>
    <name type="common">Yeast</name>
    <dbReference type="NCBI Taxonomy" id="1220162"/>
    <lineage>
        <taxon>Eukaryota</taxon>
        <taxon>Fungi</taxon>
        <taxon>Dikarya</taxon>
        <taxon>Basidiomycota</taxon>
        <taxon>Agaricomycotina</taxon>
        <taxon>Tremellomycetes</taxon>
        <taxon>Trichosporonales</taxon>
        <taxon>Trichosporonaceae</taxon>
        <taxon>Trichosporon</taxon>
    </lineage>
</organism>
<dbReference type="GO" id="GO:0005524">
    <property type="term" value="F:ATP binding"/>
    <property type="evidence" value="ECO:0007669"/>
    <property type="project" value="UniProtKB-KW"/>
</dbReference>
<dbReference type="SUPFAM" id="SSF48334">
    <property type="entry name" value="DNA repair protein MutS, domain III"/>
    <property type="match status" value="1"/>
</dbReference>
<dbReference type="PANTHER" id="PTHR11361:SF20">
    <property type="entry name" value="MUTS PROTEIN HOMOLOG 5"/>
    <property type="match status" value="1"/>
</dbReference>
<keyword evidence="2" id="KW-0547">Nucleotide-binding</keyword>
<feature type="domain" description="DNA mismatch repair proteins mutS family" evidence="7">
    <location>
        <begin position="594"/>
        <end position="757"/>
    </location>
</feature>
<evidence type="ECO:0000259" key="6">
    <source>
        <dbReference type="SMART" id="SM00533"/>
    </source>
</evidence>
<evidence type="ECO:0000256" key="5">
    <source>
        <dbReference type="SAM" id="MobiDB-lite"/>
    </source>
</evidence>
<evidence type="ECO:0000313" key="8">
    <source>
        <dbReference type="EMBL" id="EKC99885.1"/>
    </source>
</evidence>
<dbReference type="AlphaFoldDB" id="K1VGD1"/>
<dbReference type="GO" id="GO:0051026">
    <property type="term" value="P:chiasma assembly"/>
    <property type="evidence" value="ECO:0007669"/>
    <property type="project" value="TreeGrafter"/>
</dbReference>
<dbReference type="Pfam" id="PF00488">
    <property type="entry name" value="MutS_V"/>
    <property type="match status" value="1"/>
</dbReference>
<feature type="compositionally biased region" description="Acidic residues" evidence="5">
    <location>
        <begin position="81"/>
        <end position="90"/>
    </location>
</feature>
<dbReference type="InParanoid" id="K1VGD1"/>
<dbReference type="OrthoDB" id="29596at2759"/>
<gene>
    <name evidence="8" type="ORF">A1Q2_05850</name>
</gene>
<dbReference type="STRING" id="1220162.K1VGD1"/>
<evidence type="ECO:0000259" key="7">
    <source>
        <dbReference type="SMART" id="SM00534"/>
    </source>
</evidence>
<dbReference type="HOGENOM" id="CLU_352733_0_0_1"/>
<feature type="compositionally biased region" description="Basic and acidic residues" evidence="5">
    <location>
        <begin position="1"/>
        <end position="13"/>
    </location>
</feature>
<dbReference type="SUPFAM" id="SSF52540">
    <property type="entry name" value="P-loop containing nucleoside triphosphate hydrolases"/>
    <property type="match status" value="1"/>
</dbReference>
<comment type="caution">
    <text evidence="8">The sequence shown here is derived from an EMBL/GenBank/DDBJ whole genome shotgun (WGS) entry which is preliminary data.</text>
</comment>
<evidence type="ECO:0000256" key="1">
    <source>
        <dbReference type="ARBA" id="ARBA00006271"/>
    </source>
</evidence>
<dbReference type="Gene3D" id="1.10.1420.10">
    <property type="match status" value="1"/>
</dbReference>
<evidence type="ECO:0000256" key="2">
    <source>
        <dbReference type="ARBA" id="ARBA00022741"/>
    </source>
</evidence>
<proteinExistence type="inferred from homology"/>
<dbReference type="GO" id="GO:0140664">
    <property type="term" value="F:ATP-dependent DNA damage sensor activity"/>
    <property type="evidence" value="ECO:0007669"/>
    <property type="project" value="InterPro"/>
</dbReference>
<evidence type="ECO:0000256" key="3">
    <source>
        <dbReference type="ARBA" id="ARBA00022840"/>
    </source>
</evidence>
<protein>
    <submittedName>
        <fullName evidence="8">Meiotic recombination-related protein</fullName>
    </submittedName>
</protein>
<dbReference type="SMART" id="SM00533">
    <property type="entry name" value="MUTSd"/>
    <property type="match status" value="1"/>
</dbReference>
<dbReference type="Gene3D" id="3.40.50.300">
    <property type="entry name" value="P-loop containing nucleotide triphosphate hydrolases"/>
    <property type="match status" value="1"/>
</dbReference>
<dbReference type="InterPro" id="IPR045076">
    <property type="entry name" value="MutS"/>
</dbReference>
<sequence length="838" mass="93312">MDRKGKRPARELDGVGSPGPSTLARRRVEPPATPESMVAGPSRFQGALRESSSPTGSQRVQPPTRSSRDDATEPLRPVPEQPDDDEDERPADDSYTVLEDTKDTWAWDLAVLLLEQFRPQEVVLSTGAPDKLTNAVEEFSYPATKLVLLPAKKFQHAAALYNVSAIRLPREQRAVSDWSGSQGDPALLDEESVDFAHEELDHGMGKMRLSLLKMGCRVNVHAPFAVGFVARADELGEDALAFNLTSVVSMDISLAIFDIEAHAYMHSKQHMAGLSLYSLLNTTVTPLGRKLLHTWLLRPLISIPRIKERHDAVEAFSATEHGQLRKLVKKELKGVKNPVKFLHMIKSGRASYRHWKDLVDTLNAAEAISEALVVVGLQTYLKVIKQLAGGLTEAVKLFHLDTIDWDSSRDEGRVCIRSQIDEELDQWREDYAGELSCSSAKLMRRSGATARLVPRVSPDFCTTINVIYLPQLGCMVTAHDVKDLDAVSPDWEQQFSTDEVIYYKTPEMHRLDEHFDREIEWVQKLAERIDQVEENILGIGDTLAELDCLLAFADASDRLDLRRPVMKEEPILRIRKGIHPLYAVNCHTGYIDNDTQMIVTGANGSGKSAYGKQVALITYMAHIGCFVPAQSAEIGLCDKSCLGVHDRPKPGIASSAWRYKPFSHRTRRVRERSASWRPDASAKGDSPKNSRPDSLSFLDESLPTIYCHMKSVLVEGAKQLTYLYNECLSKFQITKLIDDGLSERDLQELEDAEDLAKRFLRWDLGASDGTGVLADLRELLGDMELDVESEAEAEIGMGSGTTLLEHRLSTTRSELSSVRAETLVNDENAGFPMDAALD</sequence>
<feature type="region of interest" description="Disordered" evidence="5">
    <location>
        <begin position="670"/>
        <end position="694"/>
    </location>
</feature>
<feature type="region of interest" description="Disordered" evidence="5">
    <location>
        <begin position="1"/>
        <end position="92"/>
    </location>
</feature>
<dbReference type="InterPro" id="IPR027417">
    <property type="entry name" value="P-loop_NTPase"/>
</dbReference>
<name>K1VGD1_TRIAC</name>
<feature type="domain" description="DNA mismatch repair protein MutS core" evidence="6">
    <location>
        <begin position="271"/>
        <end position="585"/>
    </location>
</feature>
<evidence type="ECO:0000256" key="4">
    <source>
        <dbReference type="ARBA" id="ARBA00023125"/>
    </source>
</evidence>
<comment type="similarity">
    <text evidence="1">Belongs to the DNA mismatch repair MutS family.</text>
</comment>
<reference evidence="8 9" key="1">
    <citation type="journal article" date="2012" name="Eukaryot. Cell">
        <title>Genome sequence of the Trichosporon asahii environmental strain CBS 8904.</title>
        <authorList>
            <person name="Yang R.Y."/>
            <person name="Li H.T."/>
            <person name="Zhu H."/>
            <person name="Zhou G.P."/>
            <person name="Wang M."/>
            <person name="Wang L."/>
        </authorList>
    </citation>
    <scope>NUCLEOTIDE SEQUENCE [LARGE SCALE GENOMIC DNA]</scope>
    <source>
        <strain evidence="8 9">CBS 8904</strain>
    </source>
</reference>
<dbReference type="EMBL" id="AMBO01000358">
    <property type="protein sequence ID" value="EKC99885.1"/>
    <property type="molecule type" value="Genomic_DNA"/>
</dbReference>